<evidence type="ECO:0000256" key="1">
    <source>
        <dbReference type="SAM" id="Phobius"/>
    </source>
</evidence>
<evidence type="ECO:0000313" key="2">
    <source>
        <dbReference type="EMBL" id="RBP48563.1"/>
    </source>
</evidence>
<dbReference type="EMBL" id="QNRT01000006">
    <property type="protein sequence ID" value="RBP48563.1"/>
    <property type="molecule type" value="Genomic_DNA"/>
</dbReference>
<organism evidence="2 3">
    <name type="scientific">Arenicella xantha</name>
    <dbReference type="NCBI Taxonomy" id="644221"/>
    <lineage>
        <taxon>Bacteria</taxon>
        <taxon>Pseudomonadati</taxon>
        <taxon>Pseudomonadota</taxon>
        <taxon>Gammaproteobacteria</taxon>
        <taxon>Arenicellales</taxon>
        <taxon>Arenicellaceae</taxon>
        <taxon>Arenicella</taxon>
    </lineage>
</organism>
<keyword evidence="1" id="KW-1133">Transmembrane helix</keyword>
<evidence type="ECO:0000313" key="3">
    <source>
        <dbReference type="Proteomes" id="UP000253083"/>
    </source>
</evidence>
<feature type="transmembrane region" description="Helical" evidence="1">
    <location>
        <begin position="155"/>
        <end position="183"/>
    </location>
</feature>
<dbReference type="AlphaFoldDB" id="A0A395JFI4"/>
<sequence length="193" mass="21816">MNSRNFINLVGIALLLTLAAIMSVIWHGEHSPYVVQAAISGFMDIPAAASGMASPPEQYFYFGRFTLLFYVAIFLNIIKIKQAIRPRIVLISVLFLSIALIGDIATYWLSDIYGAYLRRIGFWYAEFPALIILLAYWFSLASYQSIKSRKPQPMIWLLPLTILAIGCIQYLPHSFLLVILIVVSFKPFTQSSN</sequence>
<keyword evidence="1" id="KW-0812">Transmembrane</keyword>
<dbReference type="Proteomes" id="UP000253083">
    <property type="component" value="Unassembled WGS sequence"/>
</dbReference>
<keyword evidence="1" id="KW-0472">Membrane</keyword>
<feature type="transmembrane region" description="Helical" evidence="1">
    <location>
        <begin position="89"/>
        <end position="109"/>
    </location>
</feature>
<feature type="transmembrane region" description="Helical" evidence="1">
    <location>
        <begin position="6"/>
        <end position="26"/>
    </location>
</feature>
<evidence type="ECO:0008006" key="4">
    <source>
        <dbReference type="Google" id="ProtNLM"/>
    </source>
</evidence>
<name>A0A395JFI4_9GAMM</name>
<dbReference type="InParanoid" id="A0A395JFI4"/>
<protein>
    <recommendedName>
        <fullName evidence="4">DUF998 domain-containing protein</fullName>
    </recommendedName>
</protein>
<feature type="transmembrane region" description="Helical" evidence="1">
    <location>
        <begin position="121"/>
        <end position="143"/>
    </location>
</feature>
<proteinExistence type="predicted"/>
<keyword evidence="3" id="KW-1185">Reference proteome</keyword>
<gene>
    <name evidence="2" type="ORF">DFR28_10649</name>
</gene>
<accession>A0A395JFI4</accession>
<reference evidence="2 3" key="1">
    <citation type="submission" date="2018-06" db="EMBL/GenBank/DDBJ databases">
        <title>Genomic Encyclopedia of Type Strains, Phase IV (KMG-IV): sequencing the most valuable type-strain genomes for metagenomic binning, comparative biology and taxonomic classification.</title>
        <authorList>
            <person name="Goeker M."/>
        </authorList>
    </citation>
    <scope>NUCLEOTIDE SEQUENCE [LARGE SCALE GENOMIC DNA]</scope>
    <source>
        <strain evidence="2 3">DSM 24032</strain>
    </source>
</reference>
<feature type="transmembrane region" description="Helical" evidence="1">
    <location>
        <begin position="59"/>
        <end position="77"/>
    </location>
</feature>
<comment type="caution">
    <text evidence="2">The sequence shown here is derived from an EMBL/GenBank/DDBJ whole genome shotgun (WGS) entry which is preliminary data.</text>
</comment>